<comment type="caution">
    <text evidence="3">The sequence shown here is derived from an EMBL/GenBank/DDBJ whole genome shotgun (WGS) entry which is preliminary data.</text>
</comment>
<organism evidence="3 4">
    <name type="scientific">Aerophobetes bacterium</name>
    <dbReference type="NCBI Taxonomy" id="2030807"/>
    <lineage>
        <taxon>Bacteria</taxon>
        <taxon>Candidatus Aerophobota</taxon>
    </lineage>
</organism>
<dbReference type="InterPro" id="IPR018639">
    <property type="entry name" value="DUF2062"/>
</dbReference>
<sequence>MSQGKIKNFIKKLIHNKDSPQKIARGFAIGVFWGIMPTFGFAIVFSLPTAILLKGNKFAAVVGTVVANPLTVPFFYPLEYKIGQLILRTDPLPFSWEFFSLKSLLSLGKSFLIGGIIFAIGMALLTYILVSQIIARYRSRHHPMITYKQLGVTCKL</sequence>
<protein>
    <submittedName>
        <fullName evidence="3">DUF2062 domain-containing protein</fullName>
    </submittedName>
</protein>
<dbReference type="Pfam" id="PF09835">
    <property type="entry name" value="DUF2062"/>
    <property type="match status" value="1"/>
</dbReference>
<evidence type="ECO:0000313" key="4">
    <source>
        <dbReference type="Proteomes" id="UP000316360"/>
    </source>
</evidence>
<keyword evidence="1" id="KW-0812">Transmembrane</keyword>
<evidence type="ECO:0000256" key="1">
    <source>
        <dbReference type="SAM" id="Phobius"/>
    </source>
</evidence>
<dbReference type="AlphaFoldDB" id="A0A523RRI3"/>
<evidence type="ECO:0000259" key="2">
    <source>
        <dbReference type="Pfam" id="PF09835"/>
    </source>
</evidence>
<name>A0A523RRI3_UNCAE</name>
<proteinExistence type="predicted"/>
<evidence type="ECO:0000313" key="3">
    <source>
        <dbReference type="EMBL" id="TET08259.1"/>
    </source>
</evidence>
<dbReference type="PANTHER" id="PTHR40547">
    <property type="entry name" value="SLL0298 PROTEIN"/>
    <property type="match status" value="1"/>
</dbReference>
<dbReference type="PANTHER" id="PTHR40547:SF1">
    <property type="entry name" value="SLL0298 PROTEIN"/>
    <property type="match status" value="1"/>
</dbReference>
<feature type="transmembrane region" description="Helical" evidence="1">
    <location>
        <begin position="23"/>
        <end position="46"/>
    </location>
</feature>
<feature type="domain" description="DUF2062" evidence="2">
    <location>
        <begin position="6"/>
        <end position="141"/>
    </location>
</feature>
<keyword evidence="1" id="KW-0472">Membrane</keyword>
<dbReference type="Proteomes" id="UP000316360">
    <property type="component" value="Unassembled WGS sequence"/>
</dbReference>
<reference evidence="3 4" key="1">
    <citation type="submission" date="2019-03" db="EMBL/GenBank/DDBJ databases">
        <title>Metabolic potential of uncultured bacteria and archaea associated with petroleum seepage in deep-sea sediments.</title>
        <authorList>
            <person name="Dong X."/>
            <person name="Hubert C."/>
        </authorList>
    </citation>
    <scope>NUCLEOTIDE SEQUENCE [LARGE SCALE GENOMIC DNA]</scope>
    <source>
        <strain evidence="3">E44_bin7</strain>
    </source>
</reference>
<gene>
    <name evidence="3" type="ORF">E3J84_06385</name>
</gene>
<keyword evidence="1" id="KW-1133">Transmembrane helix</keyword>
<feature type="transmembrane region" description="Helical" evidence="1">
    <location>
        <begin position="111"/>
        <end position="130"/>
    </location>
</feature>
<dbReference type="EMBL" id="SOKJ01000368">
    <property type="protein sequence ID" value="TET08259.1"/>
    <property type="molecule type" value="Genomic_DNA"/>
</dbReference>
<accession>A0A523RRI3</accession>